<reference evidence="1 2" key="1">
    <citation type="submission" date="2020-11" db="EMBL/GenBank/DDBJ databases">
        <title>Actinomyces sp. ZJ750.</title>
        <authorList>
            <person name="Zhou J."/>
        </authorList>
    </citation>
    <scope>NUCLEOTIDE SEQUENCE [LARGE SCALE GENOMIC DNA]</scope>
    <source>
        <strain evidence="1 2">ZJ750</strain>
    </source>
</reference>
<name>A0A7T0PVP4_9ACTO</name>
<protein>
    <recommendedName>
        <fullName evidence="3">Tetratricopeptide repeat protein</fullName>
    </recommendedName>
</protein>
<dbReference type="Gene3D" id="1.25.40.10">
    <property type="entry name" value="Tetratricopeptide repeat domain"/>
    <property type="match status" value="1"/>
</dbReference>
<gene>
    <name evidence="1" type="ORF">ID810_09275</name>
</gene>
<dbReference type="RefSeq" id="WP_166855972.1">
    <property type="nucleotide sequence ID" value="NZ_CP063989.1"/>
</dbReference>
<evidence type="ECO:0000313" key="2">
    <source>
        <dbReference type="Proteomes" id="UP000594637"/>
    </source>
</evidence>
<sequence length="190" mass="20486">MEQAALLFRAHLCQRTAQEEHEKDARRQEVSVVAEELAGYASQERRAGDLAGAIETLQAALSICESEGSTEVTRATYLAQIGDIQAEEGAYSESLASHLDAAQLYASQPGFSYEAARSFHSAATASEKLNDPGGAISLLELSVEQRRLAGDWTAYGMGSALESLGTKLAERDPETARRYLDVAADLHHSQ</sequence>
<dbReference type="InterPro" id="IPR011990">
    <property type="entry name" value="TPR-like_helical_dom_sf"/>
</dbReference>
<keyword evidence="2" id="KW-1185">Reference proteome</keyword>
<dbReference type="KEGG" id="arep:ID810_09275"/>
<dbReference type="EMBL" id="CP063989">
    <property type="protein sequence ID" value="QPL04929.1"/>
    <property type="molecule type" value="Genomic_DNA"/>
</dbReference>
<dbReference type="Proteomes" id="UP000594637">
    <property type="component" value="Chromosome"/>
</dbReference>
<organism evidence="1 2">
    <name type="scientific">Actinomyces respiraculi</name>
    <dbReference type="NCBI Taxonomy" id="2744574"/>
    <lineage>
        <taxon>Bacteria</taxon>
        <taxon>Bacillati</taxon>
        <taxon>Actinomycetota</taxon>
        <taxon>Actinomycetes</taxon>
        <taxon>Actinomycetales</taxon>
        <taxon>Actinomycetaceae</taxon>
        <taxon>Actinomyces</taxon>
    </lineage>
</organism>
<evidence type="ECO:0008006" key="3">
    <source>
        <dbReference type="Google" id="ProtNLM"/>
    </source>
</evidence>
<accession>A0A7T0PVP4</accession>
<dbReference type="SUPFAM" id="SSF48452">
    <property type="entry name" value="TPR-like"/>
    <property type="match status" value="1"/>
</dbReference>
<proteinExistence type="predicted"/>
<evidence type="ECO:0000313" key="1">
    <source>
        <dbReference type="EMBL" id="QPL04929.1"/>
    </source>
</evidence>
<dbReference type="AlphaFoldDB" id="A0A7T0PVP4"/>